<keyword evidence="2" id="KW-0677">Repeat</keyword>
<dbReference type="RefSeq" id="XP_018850716.1">
    <property type="nucleotide sequence ID" value="XM_018995171.2"/>
</dbReference>
<sequence length="1068" mass="119258">MDLEIGSSSVTELFNSLPTCAYSPFISEKFAPNDADLKDSKSDKFEMTEAKQSLLEAIYQDDKAQLLTQAKRLFQSSSETSLHRCVVSKLLHFCCASDSVECAVALVNGEFGTVPLVNEMDEKGWSALHTAAESHAKRCVELLLKKRGRTDMKTKDGRSLLALELSLSSSRMELIWNPDDYSIEDLVVILTEQDLTTVRLLSEKTKEIAEVAYSNAIEGRIIPLAALLIVAPEKVNESVLELRDAESGSKEKMTIYEGVIREALSLGREMTTLRVVKGTSTPTEVEKAERRKLLLREIELLQLYGAVASSGFTEKRVRSPLISACQAGDVAVIELLLKTNIDVNDTDAEGNSALHWSLKAPPQQIKIVWLLLQHGAQVSQKNKLGLTSLHVAAANGNSQALQVFLLEDPDAISYKTEMKETPLFFAVKNDHTDCTELLLRWGANSEVLNLRRQRPIDLANSQDMRFMLNPTSISHMNRTFSVQSKYSSFQGDELISETCDALLHLTDEDCATENMICTSTKVEICKYFGSPRGCVRGGKCFYAHGEKELRQRHGIHDLTHSPTAKELRRKIYVGGLPPTLDSDSLGKVFEKQFGAVEDATVLGIQAGNEMKSRGFGFVTFKQETSASAAVETHYVMIMGKQAEIKSVFRKCFAFTESQKLSAEQYETQAESPNTKITEEAKLEQTSWVDRLRNGQHTICPNELQEHNVSPTSVDQSMPAWLRIFKKWLPRHLQDQTTRLKEGDYALSSLKGDFRATFGLELDHASLGYSKLSDFMKSLPGLCRVKVVPIGKCGPATHLVLLPNLPMPQQLLQHTLTMPCTPSLATTNESDDSDSNNSNCLQNLLNSWFCENDCFTDSSIESANPALEYPDVILAPKVTLPGVHLGFLQFLKPDPLFHGRSWQRNERDVGAGDTHDVRGGQLEGIKGKNLRHQKRHLVLEVLARKRNSTSVFFLGDFDFYKDYRASIKQGKCFACNQQEMLWANFPCRHLLWCSDCKWQAIVAAGDSEHKCVVCHVEVQKIDLLRWHESCQPASDDVLNAHEFPAFDPIPTRIRSTPSTKKKSPVLIGS</sequence>
<dbReference type="InterPro" id="IPR012677">
    <property type="entry name" value="Nucleotide-bd_a/b_plait_sf"/>
</dbReference>
<dbReference type="CDD" id="cd08824">
    <property type="entry name" value="LOTUS"/>
    <property type="match status" value="1"/>
</dbReference>
<dbReference type="Pfam" id="PF12796">
    <property type="entry name" value="Ank_2"/>
    <property type="match status" value="2"/>
</dbReference>
<keyword evidence="5" id="KW-0040">ANK repeat</keyword>
<keyword evidence="1" id="KW-0479">Metal-binding</keyword>
<protein>
    <submittedName>
        <fullName evidence="7">Uncharacterized protein LOC109013180 isoform X1</fullName>
    </submittedName>
</protein>
<dbReference type="SUPFAM" id="SSF90229">
    <property type="entry name" value="CCCH zinc finger"/>
    <property type="match status" value="1"/>
</dbReference>
<evidence type="ECO:0000256" key="4">
    <source>
        <dbReference type="ARBA" id="ARBA00022833"/>
    </source>
</evidence>
<dbReference type="FunCoup" id="A0A2I4H3I4">
    <property type="interactions" value="2"/>
</dbReference>
<dbReference type="AlphaFoldDB" id="A0A2I4H3I4"/>
<keyword evidence="4" id="KW-0862">Zinc</keyword>
<dbReference type="GeneID" id="109013180"/>
<dbReference type="InterPro" id="IPR002110">
    <property type="entry name" value="Ankyrin_rpt"/>
</dbReference>
<dbReference type="InterPro" id="IPR036855">
    <property type="entry name" value="Znf_CCCH_sf"/>
</dbReference>
<reference evidence="7" key="1">
    <citation type="submission" date="2025-08" db="UniProtKB">
        <authorList>
            <consortium name="RefSeq"/>
        </authorList>
    </citation>
    <scope>IDENTIFICATION</scope>
    <source>
        <tissue evidence="7">Leaves</tissue>
    </source>
</reference>
<dbReference type="InterPro" id="IPR041966">
    <property type="entry name" value="LOTUS-like"/>
</dbReference>
<dbReference type="Gramene" id="Jr01_00340_p1">
    <property type="protein sequence ID" value="cds.Jr01_00340_p1"/>
    <property type="gene ID" value="Jr01_00340"/>
</dbReference>
<dbReference type="InterPro" id="IPR000504">
    <property type="entry name" value="RRM_dom"/>
</dbReference>
<dbReference type="PANTHER" id="PTHR24203">
    <property type="entry name" value="ANKYRIN REPEAT FAMILY PROTEIN"/>
    <property type="match status" value="1"/>
</dbReference>
<dbReference type="SMART" id="SM00356">
    <property type="entry name" value="ZnF_C3H1"/>
    <property type="match status" value="1"/>
</dbReference>
<dbReference type="PROSITE" id="PS51644">
    <property type="entry name" value="HTH_OST"/>
    <property type="match status" value="1"/>
</dbReference>
<evidence type="ECO:0000256" key="1">
    <source>
        <dbReference type="ARBA" id="ARBA00022723"/>
    </source>
</evidence>
<evidence type="ECO:0000256" key="3">
    <source>
        <dbReference type="ARBA" id="ARBA00022771"/>
    </source>
</evidence>
<dbReference type="GO" id="GO:0008270">
    <property type="term" value="F:zinc ion binding"/>
    <property type="evidence" value="ECO:0007669"/>
    <property type="project" value="UniProtKB-KW"/>
</dbReference>
<evidence type="ECO:0000313" key="6">
    <source>
        <dbReference type="Proteomes" id="UP000235220"/>
    </source>
</evidence>
<dbReference type="PROSITE" id="PS50102">
    <property type="entry name" value="RRM"/>
    <property type="match status" value="1"/>
</dbReference>
<keyword evidence="3" id="KW-0863">Zinc-finger</keyword>
<dbReference type="Pfam" id="PF13920">
    <property type="entry name" value="zf-C3HC4_3"/>
    <property type="match status" value="1"/>
</dbReference>
<dbReference type="Gene3D" id="3.30.420.610">
    <property type="entry name" value="LOTUS domain-like"/>
    <property type="match status" value="1"/>
</dbReference>
<accession>A0A2I4H3I4</accession>
<organism evidence="6 7">
    <name type="scientific">Juglans regia</name>
    <name type="common">English walnut</name>
    <dbReference type="NCBI Taxonomy" id="51240"/>
    <lineage>
        <taxon>Eukaryota</taxon>
        <taxon>Viridiplantae</taxon>
        <taxon>Streptophyta</taxon>
        <taxon>Embryophyta</taxon>
        <taxon>Tracheophyta</taxon>
        <taxon>Spermatophyta</taxon>
        <taxon>Magnoliopsida</taxon>
        <taxon>eudicotyledons</taxon>
        <taxon>Gunneridae</taxon>
        <taxon>Pentapetalae</taxon>
        <taxon>rosids</taxon>
        <taxon>fabids</taxon>
        <taxon>Fagales</taxon>
        <taxon>Juglandaceae</taxon>
        <taxon>Juglans</taxon>
    </lineage>
</organism>
<dbReference type="KEGG" id="jre:109013180"/>
<dbReference type="Pfam" id="PF00076">
    <property type="entry name" value="RRM_1"/>
    <property type="match status" value="1"/>
</dbReference>
<evidence type="ECO:0000313" key="7">
    <source>
        <dbReference type="RefSeq" id="XP_018850716.1"/>
    </source>
</evidence>
<dbReference type="InterPro" id="IPR000571">
    <property type="entry name" value="Znf_CCCH"/>
</dbReference>
<dbReference type="InterPro" id="IPR035979">
    <property type="entry name" value="RBD_domain_sf"/>
</dbReference>
<dbReference type="SUPFAM" id="SSF54928">
    <property type="entry name" value="RNA-binding domain, RBD"/>
    <property type="match status" value="1"/>
</dbReference>
<dbReference type="PROSITE" id="PS50103">
    <property type="entry name" value="ZF_C3H1"/>
    <property type="match status" value="1"/>
</dbReference>
<dbReference type="PROSITE" id="PS50088">
    <property type="entry name" value="ANK_REPEAT"/>
    <property type="match status" value="3"/>
</dbReference>
<dbReference type="InterPro" id="IPR036770">
    <property type="entry name" value="Ankyrin_rpt-contain_sf"/>
</dbReference>
<dbReference type="Pfam" id="PF13637">
    <property type="entry name" value="Ank_4"/>
    <property type="match status" value="1"/>
</dbReference>
<dbReference type="OrthoDB" id="673776at2759"/>
<dbReference type="Pfam" id="PF12872">
    <property type="entry name" value="OST-HTH"/>
    <property type="match status" value="1"/>
</dbReference>
<dbReference type="GO" id="GO:0010468">
    <property type="term" value="P:regulation of gene expression"/>
    <property type="evidence" value="ECO:0007669"/>
    <property type="project" value="UniProtKB-ARBA"/>
</dbReference>
<keyword evidence="6" id="KW-1185">Reference proteome</keyword>
<evidence type="ECO:0000256" key="2">
    <source>
        <dbReference type="ARBA" id="ARBA00022737"/>
    </source>
</evidence>
<dbReference type="SUPFAM" id="SSF48403">
    <property type="entry name" value="Ankyrin repeat"/>
    <property type="match status" value="1"/>
</dbReference>
<name>A0A2I4H3I4_JUGRE</name>
<evidence type="ECO:0000256" key="5">
    <source>
        <dbReference type="ARBA" id="ARBA00023043"/>
    </source>
</evidence>
<dbReference type="Gene3D" id="4.10.1000.10">
    <property type="entry name" value="Zinc finger, CCCH-type"/>
    <property type="match status" value="1"/>
</dbReference>
<dbReference type="GO" id="GO:0003723">
    <property type="term" value="F:RNA binding"/>
    <property type="evidence" value="ECO:0007669"/>
    <property type="project" value="UniProtKB-UniRule"/>
</dbReference>
<dbReference type="Gene3D" id="3.30.70.330">
    <property type="match status" value="1"/>
</dbReference>
<dbReference type="Gene3D" id="1.25.40.20">
    <property type="entry name" value="Ankyrin repeat-containing domain"/>
    <property type="match status" value="2"/>
</dbReference>
<proteinExistence type="predicted"/>
<dbReference type="SMART" id="SM00360">
    <property type="entry name" value="RRM"/>
    <property type="match status" value="1"/>
</dbReference>
<gene>
    <name evidence="7" type="primary">LOC109013180</name>
</gene>
<dbReference type="Proteomes" id="UP000235220">
    <property type="component" value="Chromosome 1"/>
</dbReference>
<dbReference type="PANTHER" id="PTHR24203:SF86">
    <property type="entry name" value="PROTEASOME 26S SUBUNIT, NON-ATPASE 10"/>
    <property type="match status" value="1"/>
</dbReference>
<dbReference type="SMART" id="SM00248">
    <property type="entry name" value="ANK"/>
    <property type="match status" value="5"/>
</dbReference>
<dbReference type="InterPro" id="IPR025605">
    <property type="entry name" value="OST-HTH/LOTUS_dom"/>
</dbReference>
<dbReference type="STRING" id="51240.A0A2I4H3I4"/>